<comment type="caution">
    <text evidence="1">The sequence shown here is derived from an EMBL/GenBank/DDBJ whole genome shotgun (WGS) entry which is preliminary data.</text>
</comment>
<reference evidence="1" key="2">
    <citation type="journal article" date="2024" name="Plant">
        <title>Genomic evolution and insights into agronomic trait innovations of Sesamum species.</title>
        <authorList>
            <person name="Miao H."/>
            <person name="Wang L."/>
            <person name="Qu L."/>
            <person name="Liu H."/>
            <person name="Sun Y."/>
            <person name="Le M."/>
            <person name="Wang Q."/>
            <person name="Wei S."/>
            <person name="Zheng Y."/>
            <person name="Lin W."/>
            <person name="Duan Y."/>
            <person name="Cao H."/>
            <person name="Xiong S."/>
            <person name="Wang X."/>
            <person name="Wei L."/>
            <person name="Li C."/>
            <person name="Ma Q."/>
            <person name="Ju M."/>
            <person name="Zhao R."/>
            <person name="Li G."/>
            <person name="Mu C."/>
            <person name="Tian Q."/>
            <person name="Mei H."/>
            <person name="Zhang T."/>
            <person name="Gao T."/>
            <person name="Zhang H."/>
        </authorList>
    </citation>
    <scope>NUCLEOTIDE SEQUENCE</scope>
    <source>
        <strain evidence="1">G02</strain>
    </source>
</reference>
<proteinExistence type="predicted"/>
<sequence>MDVALHLVCYLKGDPNRVCDADWVGCLDSRRSLTSYCIFLGVALISWKTKKQQTVARSTAEAEYRSLGTTVCELQWISYLLCDLRIDVPTPIPVFCDNQAAIQIVANPVFHERTKHLEIDCHLVRDKFKARFVLPTFVSGRSQLANMFTKSLPRSAFDVFLSKLGMVTFPHVQLQRGMKKCRDDASPLTQQQ</sequence>
<dbReference type="CDD" id="cd09272">
    <property type="entry name" value="RNase_HI_RT_Ty1"/>
    <property type="match status" value="1"/>
</dbReference>
<dbReference type="InterPro" id="IPR043502">
    <property type="entry name" value="DNA/RNA_pol_sf"/>
</dbReference>
<protein>
    <submittedName>
        <fullName evidence="1">Retrovirus-related Pol polyprotein from transposon RE1</fullName>
    </submittedName>
</protein>
<organism evidence="1">
    <name type="scientific">Sesamum radiatum</name>
    <name type="common">Black benniseed</name>
    <dbReference type="NCBI Taxonomy" id="300843"/>
    <lineage>
        <taxon>Eukaryota</taxon>
        <taxon>Viridiplantae</taxon>
        <taxon>Streptophyta</taxon>
        <taxon>Embryophyta</taxon>
        <taxon>Tracheophyta</taxon>
        <taxon>Spermatophyta</taxon>
        <taxon>Magnoliopsida</taxon>
        <taxon>eudicotyledons</taxon>
        <taxon>Gunneridae</taxon>
        <taxon>Pentapetalae</taxon>
        <taxon>asterids</taxon>
        <taxon>lamiids</taxon>
        <taxon>Lamiales</taxon>
        <taxon>Pedaliaceae</taxon>
        <taxon>Sesamum</taxon>
    </lineage>
</organism>
<dbReference type="SUPFAM" id="SSF56672">
    <property type="entry name" value="DNA/RNA polymerases"/>
    <property type="match status" value="1"/>
</dbReference>
<dbReference type="AlphaFoldDB" id="A0AAW2P1B9"/>
<name>A0AAW2P1B9_SESRA</name>
<reference evidence="1" key="1">
    <citation type="submission" date="2020-06" db="EMBL/GenBank/DDBJ databases">
        <authorList>
            <person name="Li T."/>
            <person name="Hu X."/>
            <person name="Zhang T."/>
            <person name="Song X."/>
            <person name="Zhang H."/>
            <person name="Dai N."/>
            <person name="Sheng W."/>
            <person name="Hou X."/>
            <person name="Wei L."/>
        </authorList>
    </citation>
    <scope>NUCLEOTIDE SEQUENCE</scope>
    <source>
        <strain evidence="1">G02</strain>
        <tissue evidence="1">Leaf</tissue>
    </source>
</reference>
<evidence type="ECO:0000313" key="1">
    <source>
        <dbReference type="EMBL" id="KAL0349687.1"/>
    </source>
</evidence>
<dbReference type="PANTHER" id="PTHR11439:SF465">
    <property type="entry name" value="REVERSE TRANSCRIPTASE TY1_COPIA-TYPE DOMAIN-CONTAINING PROTEIN"/>
    <property type="match status" value="1"/>
</dbReference>
<gene>
    <name evidence="1" type="ORF">Sradi_4117900</name>
</gene>
<dbReference type="EMBL" id="JACGWJ010000018">
    <property type="protein sequence ID" value="KAL0349687.1"/>
    <property type="molecule type" value="Genomic_DNA"/>
</dbReference>
<accession>A0AAW2P1B9</accession>
<dbReference type="PANTHER" id="PTHR11439">
    <property type="entry name" value="GAG-POL-RELATED RETROTRANSPOSON"/>
    <property type="match status" value="1"/>
</dbReference>